<evidence type="ECO:0000313" key="2">
    <source>
        <dbReference type="Proteomes" id="UP000050297"/>
    </source>
</evidence>
<organism evidence="1 2">
    <name type="scientific">Pseudomonas syringae pv. aceris</name>
    <dbReference type="NCBI Taxonomy" id="199198"/>
    <lineage>
        <taxon>Bacteria</taxon>
        <taxon>Pseudomonadati</taxon>
        <taxon>Pseudomonadota</taxon>
        <taxon>Gammaproteobacteria</taxon>
        <taxon>Pseudomonadales</taxon>
        <taxon>Pseudomonadaceae</taxon>
        <taxon>Pseudomonas</taxon>
        <taxon>Pseudomonas syringae</taxon>
    </lineage>
</organism>
<protein>
    <submittedName>
        <fullName evidence="1">Uncharacterized protein</fullName>
    </submittedName>
</protein>
<dbReference type="EMBL" id="LJPM01000196">
    <property type="protein sequence ID" value="KPW22218.1"/>
    <property type="molecule type" value="Genomic_DNA"/>
</dbReference>
<proteinExistence type="predicted"/>
<dbReference type="Proteomes" id="UP000050297">
    <property type="component" value="Unassembled WGS sequence"/>
</dbReference>
<evidence type="ECO:0000313" key="1">
    <source>
        <dbReference type="EMBL" id="KPW22218.1"/>
    </source>
</evidence>
<gene>
    <name evidence="1" type="ORF">ALO91_03907</name>
</gene>
<reference evidence="1 2" key="1">
    <citation type="submission" date="2015-09" db="EMBL/GenBank/DDBJ databases">
        <title>Genome announcement of multiple Pseudomonas syringae strains.</title>
        <authorList>
            <person name="Thakur S."/>
            <person name="Wang P.W."/>
            <person name="Gong Y."/>
            <person name="Weir B.S."/>
            <person name="Guttman D.S."/>
        </authorList>
    </citation>
    <scope>NUCLEOTIDE SEQUENCE [LARGE SCALE GENOMIC DNA]</scope>
    <source>
        <strain evidence="1 2">ICMP2802</strain>
    </source>
</reference>
<dbReference type="AlphaFoldDB" id="A0A0L8INM7"/>
<dbReference type="RefSeq" id="WP_003318443.1">
    <property type="nucleotide sequence ID" value="NZ_LGAR01000131.1"/>
</dbReference>
<accession>A0A0L8INM7</accession>
<comment type="caution">
    <text evidence="1">The sequence shown here is derived from an EMBL/GenBank/DDBJ whole genome shotgun (WGS) entry which is preliminary data.</text>
</comment>
<sequence length="94" mass="10062">MANYEVRLSSAELEGDATPEVLVEFWDSEAVNERTGRKGDVAFTAFVTASGNGDGYDTVKSKADVDGVEGIDGKDDAILIELAKAFTKMNLSIK</sequence>
<dbReference type="PATRIC" id="fig|199198.4.peg.5306"/>
<name>A0A0L8INM7_PSESX</name>